<keyword evidence="1" id="KW-0812">Transmembrane</keyword>
<name>A0A1F5YPZ1_9BACT</name>
<accession>A0A1F5YPZ1</accession>
<proteinExistence type="predicted"/>
<keyword evidence="1" id="KW-0472">Membrane</keyword>
<dbReference type="Pfam" id="PF01875">
    <property type="entry name" value="Memo"/>
    <property type="match status" value="1"/>
</dbReference>
<reference evidence="2 3" key="1">
    <citation type="journal article" date="2016" name="Nat. Commun.">
        <title>Thousands of microbial genomes shed light on interconnected biogeochemical processes in an aquifer system.</title>
        <authorList>
            <person name="Anantharaman K."/>
            <person name="Brown C.T."/>
            <person name="Hug L.A."/>
            <person name="Sharon I."/>
            <person name="Castelle C.J."/>
            <person name="Probst A.J."/>
            <person name="Thomas B.C."/>
            <person name="Singh A."/>
            <person name="Wilkins M.J."/>
            <person name="Karaoz U."/>
            <person name="Brodie E.L."/>
            <person name="Williams K.H."/>
            <person name="Hubbard S.S."/>
            <person name="Banfield J.F."/>
        </authorList>
    </citation>
    <scope>NUCLEOTIDE SEQUENCE [LARGE SCALE GENOMIC DNA]</scope>
</reference>
<protein>
    <submittedName>
        <fullName evidence="2">AmmeMemoRadiSam system protein B</fullName>
    </submittedName>
</protein>
<evidence type="ECO:0000256" key="1">
    <source>
        <dbReference type="SAM" id="Phobius"/>
    </source>
</evidence>
<gene>
    <name evidence="2" type="ORF">A2W14_00900</name>
</gene>
<keyword evidence="1" id="KW-1133">Transmembrane helix</keyword>
<sequence length="164" mass="18289">MKNRNLLFLLIFIIVLFSILILKSFNQLKIGENKNLSGIGDAHRIDSFDAKIFYNSISKAGDKKLIGAGKIGTAIVPHYYPAGYLIAQLFQEISDQNIKRVIVIGPNHREKGAFKVTSSNKNWATNFGLLNTDSQFIKKMEKAGLVNFDDSVLESEQSIEVLAL</sequence>
<feature type="transmembrane region" description="Helical" evidence="1">
    <location>
        <begin position="6"/>
        <end position="25"/>
    </location>
</feature>
<dbReference type="Proteomes" id="UP000176665">
    <property type="component" value="Unassembled WGS sequence"/>
</dbReference>
<dbReference type="STRING" id="1798371.A2W14_00900"/>
<dbReference type="NCBIfam" id="TIGR04336">
    <property type="entry name" value="AmmeMemoSam_B"/>
    <property type="match status" value="1"/>
</dbReference>
<evidence type="ECO:0000313" key="2">
    <source>
        <dbReference type="EMBL" id="OGG02270.1"/>
    </source>
</evidence>
<dbReference type="Gene3D" id="3.40.830.10">
    <property type="entry name" value="LigB-like"/>
    <property type="match status" value="1"/>
</dbReference>
<evidence type="ECO:0000313" key="3">
    <source>
        <dbReference type="Proteomes" id="UP000176665"/>
    </source>
</evidence>
<feature type="non-terminal residue" evidence="2">
    <location>
        <position position="164"/>
    </location>
</feature>
<organism evidence="2 3">
    <name type="scientific">Candidatus Gottesmanbacteria bacterium RBG_16_37_8</name>
    <dbReference type="NCBI Taxonomy" id="1798371"/>
    <lineage>
        <taxon>Bacteria</taxon>
        <taxon>Candidatus Gottesmaniibacteriota</taxon>
    </lineage>
</organism>
<dbReference type="InterPro" id="IPR002737">
    <property type="entry name" value="MEMO1_fam"/>
</dbReference>
<comment type="caution">
    <text evidence="2">The sequence shown here is derived from an EMBL/GenBank/DDBJ whole genome shotgun (WGS) entry which is preliminary data.</text>
</comment>
<dbReference type="AlphaFoldDB" id="A0A1F5YPZ1"/>
<dbReference type="EMBL" id="MFJA01000067">
    <property type="protein sequence ID" value="OGG02270.1"/>
    <property type="molecule type" value="Genomic_DNA"/>
</dbReference>